<evidence type="ECO:0000256" key="1">
    <source>
        <dbReference type="SAM" id="MobiDB-lite"/>
    </source>
</evidence>
<dbReference type="Pfam" id="PF20789">
    <property type="entry name" value="4HBT_3C"/>
    <property type="match status" value="1"/>
</dbReference>
<dbReference type="OrthoDB" id="2532955at2759"/>
<protein>
    <recommendedName>
        <fullName evidence="2">Acyl-CoA thioesterase-like C-terminal domain-containing protein</fullName>
    </recommendedName>
</protein>
<dbReference type="EMBL" id="KQ474079">
    <property type="protein sequence ID" value="KPV75058.1"/>
    <property type="molecule type" value="Genomic_DNA"/>
</dbReference>
<feature type="region of interest" description="Disordered" evidence="1">
    <location>
        <begin position="181"/>
        <end position="206"/>
    </location>
</feature>
<reference evidence="3 4" key="1">
    <citation type="journal article" date="2015" name="Front. Microbiol.">
        <title>Genome sequence of the plant growth promoting endophytic yeast Rhodotorula graminis WP1.</title>
        <authorList>
            <person name="Firrincieli A."/>
            <person name="Otillar R."/>
            <person name="Salamov A."/>
            <person name="Schmutz J."/>
            <person name="Khan Z."/>
            <person name="Redman R.S."/>
            <person name="Fleck N.D."/>
            <person name="Lindquist E."/>
            <person name="Grigoriev I.V."/>
            <person name="Doty S.L."/>
        </authorList>
    </citation>
    <scope>NUCLEOTIDE SEQUENCE [LARGE SCALE GENOMIC DNA]</scope>
    <source>
        <strain evidence="3 4">WP1</strain>
    </source>
</reference>
<dbReference type="STRING" id="578459.A0A194S2V0"/>
<evidence type="ECO:0000313" key="4">
    <source>
        <dbReference type="Proteomes" id="UP000053890"/>
    </source>
</evidence>
<dbReference type="Gene3D" id="2.40.160.210">
    <property type="entry name" value="Acyl-CoA thioesterase, double hotdog domain"/>
    <property type="match status" value="1"/>
</dbReference>
<gene>
    <name evidence="3" type="ORF">RHOBADRAFT_65144</name>
</gene>
<dbReference type="GeneID" id="28979098"/>
<dbReference type="AlphaFoldDB" id="A0A194S2V0"/>
<name>A0A194S2V0_RHOGW</name>
<dbReference type="InterPro" id="IPR049450">
    <property type="entry name" value="ACOT8-like_C"/>
</dbReference>
<sequence>MSDGGDEVPAKLRFHKGLRWKIVDKVEPNDGSLAWGCWIEMKGGEEVDKLATLVPFFADVAKNGPEMLPDGLRPGPSWYPTMSLSLDFKSKFPLSPSSRAQYGTRTFGLYSTTKTIHDGRHDLTVEVWAGPADLGARTPEAREGELDEDRVARWRREGARLVGVSTQMALAVPLEVNSARGRKAGSDSAAGNANIMPPDDDKKARL</sequence>
<evidence type="ECO:0000313" key="3">
    <source>
        <dbReference type="EMBL" id="KPV75058.1"/>
    </source>
</evidence>
<accession>A0A194S2V0</accession>
<keyword evidence="4" id="KW-1185">Reference proteome</keyword>
<organism evidence="3 4">
    <name type="scientific">Rhodotorula graminis (strain WP1)</name>
    <dbReference type="NCBI Taxonomy" id="578459"/>
    <lineage>
        <taxon>Eukaryota</taxon>
        <taxon>Fungi</taxon>
        <taxon>Dikarya</taxon>
        <taxon>Basidiomycota</taxon>
        <taxon>Pucciniomycotina</taxon>
        <taxon>Microbotryomycetes</taxon>
        <taxon>Sporidiobolales</taxon>
        <taxon>Sporidiobolaceae</taxon>
        <taxon>Rhodotorula</taxon>
    </lineage>
</organism>
<feature type="domain" description="Acyl-CoA thioesterase-like C-terminal" evidence="2">
    <location>
        <begin position="30"/>
        <end position="129"/>
    </location>
</feature>
<dbReference type="Proteomes" id="UP000053890">
    <property type="component" value="Unassembled WGS sequence"/>
</dbReference>
<dbReference type="RefSeq" id="XP_018271107.1">
    <property type="nucleotide sequence ID" value="XM_018418651.1"/>
</dbReference>
<evidence type="ECO:0000259" key="2">
    <source>
        <dbReference type="Pfam" id="PF20789"/>
    </source>
</evidence>
<proteinExistence type="predicted"/>
<dbReference type="InterPro" id="IPR042171">
    <property type="entry name" value="Acyl-CoA_hotdog"/>
</dbReference>